<evidence type="ECO:0000313" key="1">
    <source>
        <dbReference type="EMBL" id="MCX5569645.1"/>
    </source>
</evidence>
<gene>
    <name evidence="1" type="ORF">OSH07_10620</name>
</gene>
<accession>A0A9X3IM92</accession>
<name>A0A9X3IM92_9HYPH</name>
<organism evidence="1 2">
    <name type="scientific">Kaistia nematophila</name>
    <dbReference type="NCBI Taxonomy" id="2994654"/>
    <lineage>
        <taxon>Bacteria</taxon>
        <taxon>Pseudomonadati</taxon>
        <taxon>Pseudomonadota</taxon>
        <taxon>Alphaproteobacteria</taxon>
        <taxon>Hyphomicrobiales</taxon>
        <taxon>Kaistiaceae</taxon>
        <taxon>Kaistia</taxon>
    </lineage>
</organism>
<comment type="caution">
    <text evidence="1">The sequence shown here is derived from an EMBL/GenBank/DDBJ whole genome shotgun (WGS) entry which is preliminary data.</text>
</comment>
<evidence type="ECO:0000313" key="2">
    <source>
        <dbReference type="Proteomes" id="UP001144805"/>
    </source>
</evidence>
<sequence>MCEKLTETEFELLLFGDPWVYCGYDTELLEVAASLDERGLGTLGENSLGPIFSVNDAGRAALSSPTGEA</sequence>
<reference evidence="1" key="1">
    <citation type="submission" date="2022-11" db="EMBL/GenBank/DDBJ databases">
        <title>Biodiversity and phylogenetic relationships of bacteria.</title>
        <authorList>
            <person name="Machado R.A.R."/>
            <person name="Bhat A."/>
            <person name="Loulou A."/>
            <person name="Kallel S."/>
        </authorList>
    </citation>
    <scope>NUCLEOTIDE SEQUENCE</scope>
    <source>
        <strain evidence="1">K-TC2</strain>
    </source>
</reference>
<proteinExistence type="predicted"/>
<dbReference type="AlphaFoldDB" id="A0A9X3IM92"/>
<dbReference type="EMBL" id="JAPKNK010000003">
    <property type="protein sequence ID" value="MCX5569645.1"/>
    <property type="molecule type" value="Genomic_DNA"/>
</dbReference>
<keyword evidence="2" id="KW-1185">Reference proteome</keyword>
<dbReference type="RefSeq" id="WP_266338605.1">
    <property type="nucleotide sequence ID" value="NZ_JAPKNK010000003.1"/>
</dbReference>
<protein>
    <submittedName>
        <fullName evidence="1">Uncharacterized protein</fullName>
    </submittedName>
</protein>
<dbReference type="Proteomes" id="UP001144805">
    <property type="component" value="Unassembled WGS sequence"/>
</dbReference>